<dbReference type="InterPro" id="IPR052941">
    <property type="entry name" value="StomDev_PlantInt_Reg"/>
</dbReference>
<evidence type="ECO:0000256" key="3">
    <source>
        <dbReference type="ARBA" id="ARBA00022692"/>
    </source>
</evidence>
<dbReference type="FunFam" id="3.80.10.10:FF:000095">
    <property type="entry name" value="LRR receptor-like serine/threonine-protein kinase GSO1"/>
    <property type="match status" value="1"/>
</dbReference>
<dbReference type="PANTHER" id="PTHR48004">
    <property type="entry name" value="OS01G0149700 PROTEIN"/>
    <property type="match status" value="1"/>
</dbReference>
<dbReference type="Gramene" id="CDP16850">
    <property type="protein sequence ID" value="CDP16850"/>
    <property type="gene ID" value="GSCOC_T00019402001"/>
</dbReference>
<sequence length="290" mass="31607">MGFADTIPARLGNLSFRISLDMSNNSFHGYLPKEMSHLRQLKLDLSRNLLIGQILSALSNCSRLESLDLSYNQFSGYIPKQGIGNLTMLKKLYHIYLTWNNFSGAILASISNCSKLAAISLGHNKFSGQIPNSIISLCHNKFSGQISNSIGNLRCLAVIDLSANNLTSEFSSSELGLFTSPNRLHIFKNCGLKGNIPDSIGNLSNLVILGLGDNSWTGSIPTTIAEINLSSSFLRGPLAPEMGELKDLESLDLSNNQFSGKILSSIWRLESLDHLSLANNSLQESISDNL</sequence>
<dbReference type="Proteomes" id="UP000295252">
    <property type="component" value="Chromosome II"/>
</dbReference>
<evidence type="ECO:0008006" key="9">
    <source>
        <dbReference type="Google" id="ProtNLM"/>
    </source>
</evidence>
<dbReference type="PRINTS" id="PR00019">
    <property type="entry name" value="LEURICHRPT"/>
</dbReference>
<keyword evidence="3" id="KW-0812">Transmembrane</keyword>
<comment type="subcellular location">
    <subcellularLocation>
        <location evidence="1">Membrane</location>
        <topology evidence="1">Single-pass membrane protein</topology>
    </subcellularLocation>
</comment>
<dbReference type="PhylomeDB" id="A0A068V7U2"/>
<keyword evidence="2" id="KW-0433">Leucine-rich repeat</keyword>
<dbReference type="InterPro" id="IPR001611">
    <property type="entry name" value="Leu-rich_rpt"/>
</dbReference>
<dbReference type="SUPFAM" id="SSF52047">
    <property type="entry name" value="RNI-like"/>
    <property type="match status" value="1"/>
</dbReference>
<name>A0A068V7U2_COFCA</name>
<evidence type="ECO:0000256" key="6">
    <source>
        <dbReference type="ARBA" id="ARBA00023136"/>
    </source>
</evidence>
<reference evidence="8" key="1">
    <citation type="journal article" date="2014" name="Science">
        <title>The coffee genome provides insight into the convergent evolution of caffeine biosynthesis.</title>
        <authorList>
            <person name="Denoeud F."/>
            <person name="Carretero-Paulet L."/>
            <person name="Dereeper A."/>
            <person name="Droc G."/>
            <person name="Guyot R."/>
            <person name="Pietrella M."/>
            <person name="Zheng C."/>
            <person name="Alberti A."/>
            <person name="Anthony F."/>
            <person name="Aprea G."/>
            <person name="Aury J.M."/>
            <person name="Bento P."/>
            <person name="Bernard M."/>
            <person name="Bocs S."/>
            <person name="Campa C."/>
            <person name="Cenci A."/>
            <person name="Combes M.C."/>
            <person name="Crouzillat D."/>
            <person name="Da Silva C."/>
            <person name="Daddiego L."/>
            <person name="De Bellis F."/>
            <person name="Dussert S."/>
            <person name="Garsmeur O."/>
            <person name="Gayraud T."/>
            <person name="Guignon V."/>
            <person name="Jahn K."/>
            <person name="Jamilloux V."/>
            <person name="Joet T."/>
            <person name="Labadie K."/>
            <person name="Lan T."/>
            <person name="Leclercq J."/>
            <person name="Lepelley M."/>
            <person name="Leroy T."/>
            <person name="Li L.T."/>
            <person name="Librado P."/>
            <person name="Lopez L."/>
            <person name="Munoz A."/>
            <person name="Noel B."/>
            <person name="Pallavicini A."/>
            <person name="Perrotta G."/>
            <person name="Poncet V."/>
            <person name="Pot D."/>
            <person name="Priyono X."/>
            <person name="Rigoreau M."/>
            <person name="Rouard M."/>
            <person name="Rozas J."/>
            <person name="Tranchant-Dubreuil C."/>
            <person name="VanBuren R."/>
            <person name="Zhang Q."/>
            <person name="Andrade A.C."/>
            <person name="Argout X."/>
            <person name="Bertrand B."/>
            <person name="de Kochko A."/>
            <person name="Graziosi G."/>
            <person name="Henry R.J."/>
            <person name="Jayarama X."/>
            <person name="Ming R."/>
            <person name="Nagai C."/>
            <person name="Rounsley S."/>
            <person name="Sankoff D."/>
            <person name="Giuliano G."/>
            <person name="Albert V.A."/>
            <person name="Wincker P."/>
            <person name="Lashermes P."/>
        </authorList>
    </citation>
    <scope>NUCLEOTIDE SEQUENCE [LARGE SCALE GENOMIC DNA]</scope>
    <source>
        <strain evidence="8">cv. DH200-94</strain>
    </source>
</reference>
<gene>
    <name evidence="7" type="ORF">GSCOC_T00019402001</name>
</gene>
<evidence type="ECO:0000313" key="8">
    <source>
        <dbReference type="Proteomes" id="UP000295252"/>
    </source>
</evidence>
<keyword evidence="5" id="KW-1133">Transmembrane helix</keyword>
<dbReference type="EMBL" id="HG739222">
    <property type="protein sequence ID" value="CDP16850.1"/>
    <property type="molecule type" value="Genomic_DNA"/>
</dbReference>
<evidence type="ECO:0000256" key="2">
    <source>
        <dbReference type="ARBA" id="ARBA00022614"/>
    </source>
</evidence>
<protein>
    <recommendedName>
        <fullName evidence="9">Leucine-rich repeat-containing N-terminal plant-type domain-containing protein</fullName>
    </recommendedName>
</protein>
<keyword evidence="4" id="KW-0677">Repeat</keyword>
<dbReference type="GO" id="GO:0016020">
    <property type="term" value="C:membrane"/>
    <property type="evidence" value="ECO:0007669"/>
    <property type="project" value="UniProtKB-SubCell"/>
</dbReference>
<dbReference type="Gene3D" id="3.80.10.10">
    <property type="entry name" value="Ribonuclease Inhibitor"/>
    <property type="match status" value="5"/>
</dbReference>
<dbReference type="InterPro" id="IPR032675">
    <property type="entry name" value="LRR_dom_sf"/>
</dbReference>
<evidence type="ECO:0000256" key="4">
    <source>
        <dbReference type="ARBA" id="ARBA00022737"/>
    </source>
</evidence>
<dbReference type="InParanoid" id="A0A068V7U2"/>
<dbReference type="AlphaFoldDB" id="A0A068V7U2"/>
<dbReference type="Pfam" id="PF00560">
    <property type="entry name" value="LRR_1"/>
    <property type="match status" value="3"/>
</dbReference>
<organism evidence="7 8">
    <name type="scientific">Coffea canephora</name>
    <name type="common">Robusta coffee</name>
    <dbReference type="NCBI Taxonomy" id="49390"/>
    <lineage>
        <taxon>Eukaryota</taxon>
        <taxon>Viridiplantae</taxon>
        <taxon>Streptophyta</taxon>
        <taxon>Embryophyta</taxon>
        <taxon>Tracheophyta</taxon>
        <taxon>Spermatophyta</taxon>
        <taxon>Magnoliopsida</taxon>
        <taxon>eudicotyledons</taxon>
        <taxon>Gunneridae</taxon>
        <taxon>Pentapetalae</taxon>
        <taxon>asterids</taxon>
        <taxon>lamiids</taxon>
        <taxon>Gentianales</taxon>
        <taxon>Rubiaceae</taxon>
        <taxon>Ixoroideae</taxon>
        <taxon>Gardenieae complex</taxon>
        <taxon>Bertiereae - Coffeeae clade</taxon>
        <taxon>Coffeeae</taxon>
        <taxon>Coffea</taxon>
    </lineage>
</organism>
<dbReference type="PANTHER" id="PTHR48004:SF103">
    <property type="entry name" value="OS01G0515300 PROTEIN"/>
    <property type="match status" value="1"/>
</dbReference>
<accession>A0A068V7U2</accession>
<keyword evidence="8" id="KW-1185">Reference proteome</keyword>
<proteinExistence type="predicted"/>
<evidence type="ECO:0000256" key="5">
    <source>
        <dbReference type="ARBA" id="ARBA00022989"/>
    </source>
</evidence>
<keyword evidence="6" id="KW-0472">Membrane</keyword>
<evidence type="ECO:0000313" key="7">
    <source>
        <dbReference type="EMBL" id="CDP16850.1"/>
    </source>
</evidence>
<evidence type="ECO:0000256" key="1">
    <source>
        <dbReference type="ARBA" id="ARBA00004167"/>
    </source>
</evidence>
<dbReference type="STRING" id="49390.A0A068V7U2"/>